<evidence type="ECO:0000313" key="4">
    <source>
        <dbReference type="Proteomes" id="UP000020492"/>
    </source>
</evidence>
<dbReference type="GO" id="GO:0009435">
    <property type="term" value="P:NAD+ biosynthetic process"/>
    <property type="evidence" value="ECO:0007669"/>
    <property type="project" value="InterPro"/>
</dbReference>
<dbReference type="PRINTS" id="PR00411">
    <property type="entry name" value="PNDRDTASEI"/>
</dbReference>
<keyword evidence="2" id="KW-0472">Membrane</keyword>
<dbReference type="AlphaFoldDB" id="A0A016QQH6"/>
<name>A0A016QQH6_9DEIO</name>
<dbReference type="InterPro" id="IPR005288">
    <property type="entry name" value="NadB"/>
</dbReference>
<dbReference type="Pfam" id="PF12831">
    <property type="entry name" value="FAD_oxidored"/>
    <property type="match status" value="1"/>
</dbReference>
<dbReference type="STRING" id="1476583.DEIPH_ctg026orf0005"/>
<dbReference type="Gene3D" id="3.50.50.60">
    <property type="entry name" value="FAD/NAD(P)-binding domain"/>
    <property type="match status" value="1"/>
</dbReference>
<keyword evidence="4" id="KW-1185">Reference proteome</keyword>
<dbReference type="Proteomes" id="UP000020492">
    <property type="component" value="Unassembled WGS sequence"/>
</dbReference>
<keyword evidence="2" id="KW-0812">Transmembrane</keyword>
<dbReference type="GO" id="GO:0008734">
    <property type="term" value="F:L-aspartate oxidase activity"/>
    <property type="evidence" value="ECO:0007669"/>
    <property type="project" value="InterPro"/>
</dbReference>
<evidence type="ECO:0000313" key="3">
    <source>
        <dbReference type="EMBL" id="EYB68112.1"/>
    </source>
</evidence>
<evidence type="ECO:0000256" key="1">
    <source>
        <dbReference type="SAM" id="MobiDB-lite"/>
    </source>
</evidence>
<dbReference type="PANTHER" id="PTHR42716">
    <property type="entry name" value="L-ASPARTATE OXIDASE"/>
    <property type="match status" value="1"/>
</dbReference>
<protein>
    <submittedName>
        <fullName evidence="3">Secreted protein</fullName>
    </submittedName>
</protein>
<dbReference type="PATRIC" id="fig|1476583.3.peg.1750"/>
<dbReference type="eggNOG" id="COG1053">
    <property type="taxonomic scope" value="Bacteria"/>
</dbReference>
<comment type="caution">
    <text evidence="3">The sequence shown here is derived from an EMBL/GenBank/DDBJ whole genome shotgun (WGS) entry which is preliminary data.</text>
</comment>
<dbReference type="RefSeq" id="WP_034356919.1">
    <property type="nucleotide sequence ID" value="NZ_JHAC01000026.1"/>
</dbReference>
<gene>
    <name evidence="3" type="ORF">DEIPH_ctg026orf0005</name>
</gene>
<dbReference type="InterPro" id="IPR036188">
    <property type="entry name" value="FAD/NAD-bd_sf"/>
</dbReference>
<sequence length="535" mass="59010">MSRDIREHRTEILIVGGGVGGVAAALSALRLGRQVILTEESPWIGGQLTSQAVPPDEAIWVEEYGATASYREFREGVRQVYRTHPHITAEAASDAHLNPGAGNVGRLCHEPRVALRVLEGLLAPYLTSRQLRVWLNTRPIQAEVAGDCIGAVTFQHESGVRHTVHAAYFLDATELGELTGLSGAESVTGAEGQDETGEPHALPEADPLNQQAITWCFAVDHREGEDHTIPRPQSYDFWRSYQAPFWPAPQLSWTYPHPITGLPVYRDLFSDPREEAHKGDFWHYRRIVAGRHYAPPIGDVTLVNWPQNDYWLGPLVGVPEEEKQRHLAAARELSLSLLYWMQTEAPRHDGKGGGYPGLRLRGDLTGTELTHGLALRPYIREARRIRAQFTVTENMIGVEARGNEQGAEVFPDSVGIGQYRIDLHPGTGGRGYVDVASWPFQIPLGALIPVRLGNLIAAGKTLGVTHITNGCYRLHPVEWNAGEAAGALAAFSLERGEPPAGVRERHLPDFQQLLTRLGLPLAWPEAYRLTPSPAF</sequence>
<feature type="region of interest" description="Disordered" evidence="1">
    <location>
        <begin position="184"/>
        <end position="205"/>
    </location>
</feature>
<evidence type="ECO:0000256" key="2">
    <source>
        <dbReference type="SAM" id="Phobius"/>
    </source>
</evidence>
<feature type="transmembrane region" description="Helical" evidence="2">
    <location>
        <begin position="12"/>
        <end position="32"/>
    </location>
</feature>
<dbReference type="SUPFAM" id="SSF51905">
    <property type="entry name" value="FAD/NAD(P)-binding domain"/>
    <property type="match status" value="1"/>
</dbReference>
<dbReference type="OrthoDB" id="615715at2"/>
<proteinExistence type="predicted"/>
<dbReference type="PANTHER" id="PTHR42716:SF1">
    <property type="entry name" value="SLL0471 PROTEIN"/>
    <property type="match status" value="1"/>
</dbReference>
<reference evidence="3 4" key="1">
    <citation type="submission" date="2014-03" db="EMBL/GenBank/DDBJ databases">
        <title>Draft genome sequence of Deinococcus phoenicis 1P10ME.</title>
        <authorList>
            <person name="Stepanov V.G."/>
            <person name="Vaishampayan P."/>
            <person name="Venkateswaran K."/>
            <person name="Fox G.E."/>
        </authorList>
    </citation>
    <scope>NUCLEOTIDE SEQUENCE [LARGE SCALE GENOMIC DNA]</scope>
    <source>
        <strain evidence="3 4">1P10ME</strain>
    </source>
</reference>
<organism evidence="3 4">
    <name type="scientific">Deinococcus phoenicis</name>
    <dbReference type="NCBI Taxonomy" id="1476583"/>
    <lineage>
        <taxon>Bacteria</taxon>
        <taxon>Thermotogati</taxon>
        <taxon>Deinococcota</taxon>
        <taxon>Deinococci</taxon>
        <taxon>Deinococcales</taxon>
        <taxon>Deinococcaceae</taxon>
        <taxon>Deinococcus</taxon>
    </lineage>
</organism>
<keyword evidence="2" id="KW-1133">Transmembrane helix</keyword>
<dbReference type="EMBL" id="JHAC01000026">
    <property type="protein sequence ID" value="EYB68112.1"/>
    <property type="molecule type" value="Genomic_DNA"/>
</dbReference>
<accession>A0A016QQH6</accession>